<dbReference type="InterPro" id="IPR016024">
    <property type="entry name" value="ARM-type_fold"/>
</dbReference>
<gene>
    <name evidence="2" type="ORF">GX523_17285</name>
</gene>
<evidence type="ECO:0000313" key="3">
    <source>
        <dbReference type="Proteomes" id="UP000553059"/>
    </source>
</evidence>
<dbReference type="Proteomes" id="UP000553059">
    <property type="component" value="Unassembled WGS sequence"/>
</dbReference>
<comment type="caution">
    <text evidence="2">The sequence shown here is derived from an EMBL/GenBank/DDBJ whole genome shotgun (WGS) entry which is preliminary data.</text>
</comment>
<organism evidence="2 3">
    <name type="scientific">Desulfitobacterium dehalogenans</name>
    <dbReference type="NCBI Taxonomy" id="36854"/>
    <lineage>
        <taxon>Bacteria</taxon>
        <taxon>Bacillati</taxon>
        <taxon>Bacillota</taxon>
        <taxon>Clostridia</taxon>
        <taxon>Eubacteriales</taxon>
        <taxon>Desulfitobacteriaceae</taxon>
        <taxon>Desulfitobacterium</taxon>
    </lineage>
</organism>
<evidence type="ECO:0000313" key="2">
    <source>
        <dbReference type="EMBL" id="HHY28456.1"/>
    </source>
</evidence>
<evidence type="ECO:0008006" key="4">
    <source>
        <dbReference type="Google" id="ProtNLM"/>
    </source>
</evidence>
<feature type="transmembrane region" description="Helical" evidence="1">
    <location>
        <begin position="459"/>
        <end position="483"/>
    </location>
</feature>
<feature type="transmembrane region" description="Helical" evidence="1">
    <location>
        <begin position="518"/>
        <end position="538"/>
    </location>
</feature>
<feature type="transmembrane region" description="Helical" evidence="1">
    <location>
        <begin position="495"/>
        <end position="512"/>
    </location>
</feature>
<keyword evidence="1" id="KW-0812">Transmembrane</keyword>
<accession>A0A7C7D7W8</accession>
<evidence type="ECO:0000256" key="1">
    <source>
        <dbReference type="SAM" id="Phobius"/>
    </source>
</evidence>
<dbReference type="SUPFAM" id="SSF48371">
    <property type="entry name" value="ARM repeat"/>
    <property type="match status" value="1"/>
</dbReference>
<dbReference type="AlphaFoldDB" id="A0A7C7D7W8"/>
<feature type="transmembrane region" description="Helical" evidence="1">
    <location>
        <begin position="550"/>
        <end position="572"/>
    </location>
</feature>
<keyword evidence="1" id="KW-0472">Membrane</keyword>
<sequence length="894" mass="94553">MAGSNFIVRGGADFSGITKALNKTQTQLTGFQDKISRSMKAIGTVLGSLAVGKLIKDSTSMAMSVESAVGNISRNMGSASIAFNAWAQTQSKAWGMAKADAYKYGSTFSNLLASFSGSAQETADNTQELMQAAAIIASKTGRSYQDTAERIRSGMLGSTEAIEDLGVYTNIAMIESTDAFKKFANGKSWSQLNFQVQQQIRLAAILEQTYARYGETLADNTQTRQAQFIASLKNIQLNIGQAFLPIYNAVLPVLTALSNKLEEVTSKLKYFTQAIFGKAVVGPVAQVEEQAAAVAGIGDAAEATGDKTAAAAKKAKGALAGFDELNLLTGNKGGDTGGTSFGGSGGADSNEEFGADTSISPALQATIDTFVGLLEPLKSINFDNATAAFDRLKEAVAPITATLFEGLQWAYLNIFVPLEKWTIEDVLPAFLDLLSSAIKVLSAALDALKPLAMWLWENFLWPIAEWTGGLIISTLESIAGALSKVSDWIKNNQELLISITAAVGAFLIAWQVSSLIPVIGSFFSVIGSGISIVSSFIAGAGGLGAALASLINPVVLVAAAIAALVAYIVYAYQTNEEFRETIDELWKSIRKNLISTIEQLGQILATVWTTALKPIWDTFMQTVDWLWSEHLKPLLDNFLDLVGEFVLGALQIINEFILPIVSAFVETFGPTIANVFQTAVSILGSFLGAAADVMSGVITVIKGIVQFLTGVFTGDWGKAWEGIVNVFKGIFESIGGIVKGVINVVIDLINSMLRSLETGLNWVIEKIDGLIAKVNSVAGAVGLPTFNPIGPISLGSIPKLARGGIVDSPTLAMIGEAGKEAVIPLENTAFVDTLASAIGTAVLSAMQFSQSGNSTPQQAEAVFNLDGSQFARAIVPLINKETRRVGNMAIIQGV</sequence>
<keyword evidence="1" id="KW-1133">Transmembrane helix</keyword>
<reference evidence="2 3" key="1">
    <citation type="journal article" date="2020" name="Biotechnol. Biofuels">
        <title>New insights from the biogas microbiome by comprehensive genome-resolved metagenomics of nearly 1600 species originating from multiple anaerobic digesters.</title>
        <authorList>
            <person name="Campanaro S."/>
            <person name="Treu L."/>
            <person name="Rodriguez-R L.M."/>
            <person name="Kovalovszki A."/>
            <person name="Ziels R.M."/>
            <person name="Maus I."/>
            <person name="Zhu X."/>
            <person name="Kougias P.G."/>
            <person name="Basile A."/>
            <person name="Luo G."/>
            <person name="Schluter A."/>
            <person name="Konstantinidis K.T."/>
            <person name="Angelidaki I."/>
        </authorList>
    </citation>
    <scope>NUCLEOTIDE SEQUENCE [LARGE SCALE GENOMIC DNA]</scope>
    <source>
        <strain evidence="2">AS05jafATM_4</strain>
    </source>
</reference>
<dbReference type="EMBL" id="DUTF01000365">
    <property type="protein sequence ID" value="HHY28456.1"/>
    <property type="molecule type" value="Genomic_DNA"/>
</dbReference>
<proteinExistence type="predicted"/>
<name>A0A7C7D7W8_9FIRM</name>
<protein>
    <recommendedName>
        <fullName evidence="4">Phage-related protein</fullName>
    </recommendedName>
</protein>